<keyword evidence="2" id="KW-0808">Transferase</keyword>
<name>A0A285HWK0_9FIRM</name>
<keyword evidence="3" id="KW-1185">Reference proteome</keyword>
<evidence type="ECO:0000313" key="3">
    <source>
        <dbReference type="Proteomes" id="UP000219573"/>
    </source>
</evidence>
<gene>
    <name evidence="2" type="ORF">SAMN06265827_12633</name>
</gene>
<dbReference type="InterPro" id="IPR000182">
    <property type="entry name" value="GNAT_dom"/>
</dbReference>
<evidence type="ECO:0000259" key="1">
    <source>
        <dbReference type="PROSITE" id="PS51186"/>
    </source>
</evidence>
<dbReference type="EMBL" id="OBDZ01000026">
    <property type="protein sequence ID" value="SNY40023.1"/>
    <property type="molecule type" value="Genomic_DNA"/>
</dbReference>
<dbReference type="Gene3D" id="3.40.630.30">
    <property type="match status" value="1"/>
</dbReference>
<dbReference type="PANTHER" id="PTHR43233">
    <property type="entry name" value="FAMILY N-ACETYLTRANSFERASE, PUTATIVE (AFU_ORTHOLOGUE AFUA_6G03350)-RELATED"/>
    <property type="match status" value="1"/>
</dbReference>
<protein>
    <submittedName>
        <fullName evidence="2">Acetyltransferase (GNAT) domain-containing protein</fullName>
    </submittedName>
</protein>
<dbReference type="AlphaFoldDB" id="A0A285HWK0"/>
<proteinExistence type="predicted"/>
<dbReference type="SUPFAM" id="SSF55729">
    <property type="entry name" value="Acyl-CoA N-acyltransferases (Nat)"/>
    <property type="match status" value="1"/>
</dbReference>
<reference evidence="3" key="1">
    <citation type="submission" date="2017-09" db="EMBL/GenBank/DDBJ databases">
        <authorList>
            <person name="Varghese N."/>
            <person name="Submissions S."/>
        </authorList>
    </citation>
    <scope>NUCLEOTIDE SEQUENCE [LARGE SCALE GENOMIC DNA]</scope>
    <source>
        <strain evidence="3">MSL47</strain>
    </source>
</reference>
<dbReference type="CDD" id="cd04301">
    <property type="entry name" value="NAT_SF"/>
    <property type="match status" value="1"/>
</dbReference>
<feature type="domain" description="N-acetyltransferase" evidence="1">
    <location>
        <begin position="1"/>
        <end position="135"/>
    </location>
</feature>
<dbReference type="InterPro" id="IPR016181">
    <property type="entry name" value="Acyl_CoA_acyltransferase"/>
</dbReference>
<dbReference type="RefSeq" id="WP_097018944.1">
    <property type="nucleotide sequence ID" value="NZ_OBDZ01000026.1"/>
</dbReference>
<dbReference type="Proteomes" id="UP000219573">
    <property type="component" value="Unassembled WGS sequence"/>
</dbReference>
<evidence type="ECO:0000313" key="2">
    <source>
        <dbReference type="EMBL" id="SNY40023.1"/>
    </source>
</evidence>
<organism evidence="2 3">
    <name type="scientific">Orenia metallireducens</name>
    <dbReference type="NCBI Taxonomy" id="1413210"/>
    <lineage>
        <taxon>Bacteria</taxon>
        <taxon>Bacillati</taxon>
        <taxon>Bacillota</taxon>
        <taxon>Clostridia</taxon>
        <taxon>Halanaerobiales</taxon>
        <taxon>Halobacteroidaceae</taxon>
        <taxon>Orenia</taxon>
    </lineage>
</organism>
<dbReference type="PANTHER" id="PTHR43233:SF1">
    <property type="entry name" value="FAMILY N-ACETYLTRANSFERASE, PUTATIVE (AFU_ORTHOLOGUE AFUA_6G03350)-RELATED"/>
    <property type="match status" value="1"/>
</dbReference>
<sequence length="135" mass="15694">MEIRQGAYLITDNKDRIDIDFVVSSLQTTYWATNRQREIIIDSIDNSIFISLFKGTEQIGFSRIVTDKVTFAWIADVFIDERYRETGLGKWLVQSTTDHPSIKNVLLQLLKTRDAHGLYEQSGFTRDECLTKRNK</sequence>
<dbReference type="InterPro" id="IPR053144">
    <property type="entry name" value="Acetyltransferase_Butenolide"/>
</dbReference>
<dbReference type="Pfam" id="PF13508">
    <property type="entry name" value="Acetyltransf_7"/>
    <property type="match status" value="1"/>
</dbReference>
<accession>A0A285HWK0</accession>
<dbReference type="PROSITE" id="PS51186">
    <property type="entry name" value="GNAT"/>
    <property type="match status" value="1"/>
</dbReference>
<dbReference type="GO" id="GO:0016747">
    <property type="term" value="F:acyltransferase activity, transferring groups other than amino-acyl groups"/>
    <property type="evidence" value="ECO:0007669"/>
    <property type="project" value="InterPro"/>
</dbReference>